<dbReference type="AlphaFoldDB" id="A0A1V6N1Y6"/>
<evidence type="ECO:0000313" key="1">
    <source>
        <dbReference type="EMBL" id="OQD58654.1"/>
    </source>
</evidence>
<organism evidence="1 2">
    <name type="scientific">Methanobrevibacter arboriphilus JCM 13429 = DSM 1125</name>
    <dbReference type="NCBI Taxonomy" id="1300164"/>
    <lineage>
        <taxon>Archaea</taxon>
        <taxon>Methanobacteriati</taxon>
        <taxon>Methanobacteriota</taxon>
        <taxon>Methanomada group</taxon>
        <taxon>Methanobacteria</taxon>
        <taxon>Methanobacteriales</taxon>
        <taxon>Methanobacteriaceae</taxon>
        <taxon>Methanobrevibacter</taxon>
    </lineage>
</organism>
<dbReference type="EMBL" id="JXMW01000011">
    <property type="protein sequence ID" value="OQD58654.1"/>
    <property type="molecule type" value="Genomic_DNA"/>
</dbReference>
<accession>A0A1V6N1Y6</accession>
<dbReference type="Proteomes" id="UP000191661">
    <property type="component" value="Unassembled WGS sequence"/>
</dbReference>
<evidence type="ECO:0000313" key="2">
    <source>
        <dbReference type="Proteomes" id="UP000191661"/>
    </source>
</evidence>
<protein>
    <submittedName>
        <fullName evidence="1">Uncharacterized protein</fullName>
    </submittedName>
</protein>
<keyword evidence="2" id="KW-1185">Reference proteome</keyword>
<comment type="caution">
    <text evidence="1">The sequence shown here is derived from an EMBL/GenBank/DDBJ whole genome shotgun (WGS) entry which is preliminary data.</text>
</comment>
<sequence length="40" mass="4748">MKIKSTTNKENININKKNITNEKEEYSNKKLIINIKNINK</sequence>
<reference evidence="1 2" key="1">
    <citation type="submission" date="2014-12" db="EMBL/GenBank/DDBJ databases">
        <title>Genome sequence of Methanobrevibacter arboriphilicus DH1, DSM1125.</title>
        <authorList>
            <person name="Poehlein A."/>
            <person name="Thauer R.K."/>
            <person name="Seedorf H."/>
            <person name="Daniel R."/>
        </authorList>
    </citation>
    <scope>NUCLEOTIDE SEQUENCE [LARGE SCALE GENOMIC DNA]</scope>
    <source>
        <strain evidence="1 2">DH1</strain>
    </source>
</reference>
<proteinExistence type="predicted"/>
<gene>
    <name evidence="1" type="ORF">MBBAR_11c00470</name>
</gene>
<name>A0A1V6N1Y6_METAZ</name>